<dbReference type="PANTHER" id="PTHR43566">
    <property type="entry name" value="CONSERVED PROTEIN"/>
    <property type="match status" value="1"/>
</dbReference>
<keyword evidence="3" id="KW-1185">Reference proteome</keyword>
<accession>A0ABY7UM33</accession>
<dbReference type="EMBL" id="CP063194">
    <property type="protein sequence ID" value="WCZ39761.1"/>
    <property type="molecule type" value="Genomic_DNA"/>
</dbReference>
<dbReference type="SUPFAM" id="SSF52980">
    <property type="entry name" value="Restriction endonuclease-like"/>
    <property type="match status" value="1"/>
</dbReference>
<dbReference type="Pfam" id="PF13635">
    <property type="entry name" value="DUF4143"/>
    <property type="match status" value="1"/>
</dbReference>
<evidence type="ECO:0000259" key="1">
    <source>
        <dbReference type="Pfam" id="PF13635"/>
    </source>
</evidence>
<dbReference type="Proteomes" id="UP001218071">
    <property type="component" value="Chromosome"/>
</dbReference>
<evidence type="ECO:0000313" key="2">
    <source>
        <dbReference type="EMBL" id="WCZ39761.1"/>
    </source>
</evidence>
<dbReference type="InterPro" id="IPR025420">
    <property type="entry name" value="DUF4143"/>
</dbReference>
<dbReference type="PANTHER" id="PTHR43566:SF2">
    <property type="entry name" value="DUF4143 DOMAIN-CONTAINING PROTEIN"/>
    <property type="match status" value="1"/>
</dbReference>
<protein>
    <recommendedName>
        <fullName evidence="1">DUF4143 domain-containing protein</fullName>
    </recommendedName>
</protein>
<dbReference type="InterPro" id="IPR011335">
    <property type="entry name" value="Restrct_endonuc-II-like"/>
</dbReference>
<name>A0ABY7UM33_9CORY</name>
<reference evidence="2 3" key="1">
    <citation type="submission" date="2020-10" db="EMBL/GenBank/DDBJ databases">
        <title>Complete genome sequence of Corynebacterium jeddahense DSM 45997, type strain of Corynebacterium jeddahense.</title>
        <authorList>
            <person name="Busche T."/>
            <person name="Kalinowski J."/>
            <person name="Ruckert C."/>
        </authorList>
    </citation>
    <scope>NUCLEOTIDE SEQUENCE [LARGE SCALE GENOMIC DNA]</scope>
    <source>
        <strain evidence="2 3">DSM 45997</strain>
    </source>
</reference>
<gene>
    <name evidence="2" type="ORF">CJEDD_10955</name>
</gene>
<evidence type="ECO:0000313" key="3">
    <source>
        <dbReference type="Proteomes" id="UP001218071"/>
    </source>
</evidence>
<organism evidence="2 3">
    <name type="scientific">Corynebacterium jeddahense</name>
    <dbReference type="NCBI Taxonomy" id="1414719"/>
    <lineage>
        <taxon>Bacteria</taxon>
        <taxon>Bacillati</taxon>
        <taxon>Actinomycetota</taxon>
        <taxon>Actinomycetes</taxon>
        <taxon>Mycobacteriales</taxon>
        <taxon>Corynebacteriaceae</taxon>
        <taxon>Corynebacterium</taxon>
    </lineage>
</organism>
<proteinExistence type="predicted"/>
<feature type="domain" description="DUF4143" evidence="1">
    <location>
        <begin position="155"/>
        <end position="309"/>
    </location>
</feature>
<sequence>MLSVDTDPRVPFLMGADPGSLLEGDVPRLIDEWQIQPHLWDLARHTIDRRQVKGQFIFTGSTAPTEELTRHSGAGRFAHVTMSTLTMFETGESSGAVSLAALAEGETPNYLESGLSFDELVETMCRGGWPDNVGLTVQDALRSNREYLEQVAHVDIRTPDGVQRSPERVNRLLASLARNVGTEADIQTLAKDVGVSRDTVVDYLDALSRIFISVDQPAWSTHLRSKATLRKSPKRHFVDPALAVAALARQPRDIADDPEYAGQLFESFVVHELRAYSDEQVYHARLNTNLEVDAVVQLNGRPLLVEVKLGHYPHVVDEAASTLTRFASQLEVEPVLLVVTGGGPAYTRADGIVVAPVSLLGP</sequence>